<dbReference type="Proteomes" id="UP000001568">
    <property type="component" value="Chromosome 12"/>
</dbReference>
<dbReference type="RefSeq" id="XP_001420877.1">
    <property type="nucleotide sequence ID" value="XM_001420840.1"/>
</dbReference>
<dbReference type="Gramene" id="ABO99170">
    <property type="protein sequence ID" value="ABO99170"/>
    <property type="gene ID" value="OSTLU_25364"/>
</dbReference>
<evidence type="ECO:0000313" key="2">
    <source>
        <dbReference type="Proteomes" id="UP000001568"/>
    </source>
</evidence>
<keyword evidence="2" id="KW-1185">Reference proteome</keyword>
<dbReference type="GeneID" id="5004866"/>
<sequence length="256" mass="28863">MGGSLSAPAFYHPDLLAVLQCQKKIPIDFVSRDVPSWHIAPLLETHTHIKAPHRPASHSVMTDSVACDVPLYQRHVAQLAEVPSKRPRDPDWSRNSPVANELVDILNGALQDMGGWPICETIRCLCCSVSGPVRNTPPQMVEAFKKVCQQVNEAKLFNMGLQCRAGMYKIERKAGEGVAEVNEFCVLVEKRDDEKLRNVEALDTLEYIRSLKLSPGWEPRDWRDHHAVVTGWSPPANWMARCYDFPTPSYETTNYV</sequence>
<reference evidence="1 2" key="1">
    <citation type="journal article" date="2007" name="Proc. Natl. Acad. Sci. U.S.A.">
        <title>The tiny eukaryote Ostreococcus provides genomic insights into the paradox of plankton speciation.</title>
        <authorList>
            <person name="Palenik B."/>
            <person name="Grimwood J."/>
            <person name="Aerts A."/>
            <person name="Rouze P."/>
            <person name="Salamov A."/>
            <person name="Putnam N."/>
            <person name="Dupont C."/>
            <person name="Jorgensen R."/>
            <person name="Derelle E."/>
            <person name="Rombauts S."/>
            <person name="Zhou K."/>
            <person name="Otillar R."/>
            <person name="Merchant S.S."/>
            <person name="Podell S."/>
            <person name="Gaasterland T."/>
            <person name="Napoli C."/>
            <person name="Gendler K."/>
            <person name="Manuell A."/>
            <person name="Tai V."/>
            <person name="Vallon O."/>
            <person name="Piganeau G."/>
            <person name="Jancek S."/>
            <person name="Heijde M."/>
            <person name="Jabbari K."/>
            <person name="Bowler C."/>
            <person name="Lohr M."/>
            <person name="Robbens S."/>
            <person name="Werner G."/>
            <person name="Dubchak I."/>
            <person name="Pazour G.J."/>
            <person name="Ren Q."/>
            <person name="Paulsen I."/>
            <person name="Delwiche C."/>
            <person name="Schmutz J."/>
            <person name="Rokhsar D."/>
            <person name="Van de Peer Y."/>
            <person name="Moreau H."/>
            <person name="Grigoriev I.V."/>
        </authorList>
    </citation>
    <scope>NUCLEOTIDE SEQUENCE [LARGE SCALE GENOMIC DNA]</scope>
    <source>
        <strain evidence="1 2">CCE9901</strain>
    </source>
</reference>
<organism evidence="1 2">
    <name type="scientific">Ostreococcus lucimarinus (strain CCE9901)</name>
    <dbReference type="NCBI Taxonomy" id="436017"/>
    <lineage>
        <taxon>Eukaryota</taxon>
        <taxon>Viridiplantae</taxon>
        <taxon>Chlorophyta</taxon>
        <taxon>Mamiellophyceae</taxon>
        <taxon>Mamiellales</taxon>
        <taxon>Bathycoccaceae</taxon>
        <taxon>Ostreococcus</taxon>
    </lineage>
</organism>
<evidence type="ECO:0000313" key="1">
    <source>
        <dbReference type="EMBL" id="ABO99170.1"/>
    </source>
</evidence>
<name>A4S636_OSTLU</name>
<protein>
    <submittedName>
        <fullName evidence="1">Uncharacterized protein</fullName>
    </submittedName>
</protein>
<dbReference type="AlphaFoldDB" id="A4S636"/>
<dbReference type="KEGG" id="olu:OSTLU_25364"/>
<dbReference type="EMBL" id="CP000592">
    <property type="protein sequence ID" value="ABO99170.1"/>
    <property type="molecule type" value="Genomic_DNA"/>
</dbReference>
<dbReference type="HOGENOM" id="CLU_1285145_0_0_1"/>
<accession>A4S636</accession>
<gene>
    <name evidence="1" type="ORF">OSTLU_25364</name>
</gene>
<proteinExistence type="predicted"/>